<reference evidence="2" key="1">
    <citation type="journal article" date="2019" name="Int. J. Syst. Evol. Microbiol.">
        <title>The Global Catalogue of Microorganisms (GCM) 10K type strain sequencing project: providing services to taxonomists for standard genome sequencing and annotation.</title>
        <authorList>
            <consortium name="The Broad Institute Genomics Platform"/>
            <consortium name="The Broad Institute Genome Sequencing Center for Infectious Disease"/>
            <person name="Wu L."/>
            <person name="Ma J."/>
        </authorList>
    </citation>
    <scope>NUCLEOTIDE SEQUENCE [LARGE SCALE GENOMIC DNA]</scope>
    <source>
        <strain evidence="2">KCTC 12848</strain>
    </source>
</reference>
<dbReference type="EMBL" id="JBHSJB010000053">
    <property type="protein sequence ID" value="MFC5060356.1"/>
    <property type="molecule type" value="Genomic_DNA"/>
</dbReference>
<dbReference type="PANTHER" id="PTHR35802:SF1">
    <property type="entry name" value="PROTEASE SYNTHASE AND SPORULATION PROTEIN PAI 2"/>
    <property type="match status" value="1"/>
</dbReference>
<dbReference type="InterPro" id="IPR012349">
    <property type="entry name" value="Split_barrel_FMN-bd"/>
</dbReference>
<dbReference type="Proteomes" id="UP001595833">
    <property type="component" value="Unassembled WGS sequence"/>
</dbReference>
<dbReference type="RefSeq" id="WP_344037326.1">
    <property type="nucleotide sequence ID" value="NZ_BAAAKE010000007.1"/>
</dbReference>
<gene>
    <name evidence="1" type="ORF">ACFPFM_42160</name>
</gene>
<keyword evidence="2" id="KW-1185">Reference proteome</keyword>
<organism evidence="1 2">
    <name type="scientific">Saccharothrix xinjiangensis</name>
    <dbReference type="NCBI Taxonomy" id="204798"/>
    <lineage>
        <taxon>Bacteria</taxon>
        <taxon>Bacillati</taxon>
        <taxon>Actinomycetota</taxon>
        <taxon>Actinomycetes</taxon>
        <taxon>Pseudonocardiales</taxon>
        <taxon>Pseudonocardiaceae</taxon>
        <taxon>Saccharothrix</taxon>
    </lineage>
</organism>
<protein>
    <submittedName>
        <fullName evidence="1">FMN-binding negative transcriptional regulator</fullName>
    </submittedName>
</protein>
<evidence type="ECO:0000313" key="2">
    <source>
        <dbReference type="Proteomes" id="UP001595833"/>
    </source>
</evidence>
<name>A0ABV9YIG2_9PSEU</name>
<evidence type="ECO:0000313" key="1">
    <source>
        <dbReference type="EMBL" id="MFC5060356.1"/>
    </source>
</evidence>
<sequence length="221" mass="24198">MYVPTIYRPPEPGWVLDAMRANPLATLVSEAGVAGEVPFATHLLAIPAWEDDPADGSPVGLTVLCHLNRDNPHWSALSDGGRVLLVFTGPSSYVSPTVYDVTPAAPTWDFVSVHVRGEVRLIQDRDATMDVVRRGVDFCERHFGNGWQDAGSVEYFAKILPGVGAFELVVEAVDGMFKLSQEQSPALRERVLDAFEQGPTTQRRELARLMRGLPESGEGVR</sequence>
<dbReference type="Gene3D" id="2.30.110.10">
    <property type="entry name" value="Electron Transport, Fmn-binding Protein, Chain A"/>
    <property type="match status" value="1"/>
</dbReference>
<comment type="caution">
    <text evidence="1">The sequence shown here is derived from an EMBL/GenBank/DDBJ whole genome shotgun (WGS) entry which is preliminary data.</text>
</comment>
<dbReference type="PIRSF" id="PIRSF010372">
    <property type="entry name" value="PaiB"/>
    <property type="match status" value="1"/>
</dbReference>
<dbReference type="PANTHER" id="PTHR35802">
    <property type="entry name" value="PROTEASE SYNTHASE AND SPORULATION PROTEIN PAI 2"/>
    <property type="match status" value="1"/>
</dbReference>
<dbReference type="InterPro" id="IPR007396">
    <property type="entry name" value="TR_PAI2-type"/>
</dbReference>
<accession>A0ABV9YIG2</accession>
<dbReference type="SUPFAM" id="SSF50475">
    <property type="entry name" value="FMN-binding split barrel"/>
    <property type="match status" value="1"/>
</dbReference>
<dbReference type="Pfam" id="PF04299">
    <property type="entry name" value="FMN_bind_2"/>
    <property type="match status" value="1"/>
</dbReference>
<proteinExistence type="predicted"/>